<evidence type="ECO:0000313" key="1">
    <source>
        <dbReference type="EMBL" id="KAI9906104.1"/>
    </source>
</evidence>
<comment type="caution">
    <text evidence="1">The sequence shown here is derived from an EMBL/GenBank/DDBJ whole genome shotgun (WGS) entry which is preliminary data.</text>
</comment>
<proteinExistence type="predicted"/>
<organism evidence="1 2">
    <name type="scientific">Peronosclerospora sorghi</name>
    <dbReference type="NCBI Taxonomy" id="230839"/>
    <lineage>
        <taxon>Eukaryota</taxon>
        <taxon>Sar</taxon>
        <taxon>Stramenopiles</taxon>
        <taxon>Oomycota</taxon>
        <taxon>Peronosporomycetes</taxon>
        <taxon>Peronosporales</taxon>
        <taxon>Peronosporaceae</taxon>
        <taxon>Peronosclerospora</taxon>
    </lineage>
</organism>
<name>A0ACC0VHZ9_9STRA</name>
<sequence>MYQFNLGHAQGTISTPLKRPRDQESDSDEDARRYPGWRPDRRAVLDGIKRMRVSSPIESSQSDADRDCDMADEKVTTTPRFTYRSSQAIVPSTCNKRPLQFITPTTPGPWKLKYQHESLEVSTDDSCRAMVVFNPYSSMSVSPIPRVEIVEQDNRSDFDTTSVSESEEEQSVRFEELPSDNDEPVDMDID</sequence>
<reference evidence="1 2" key="1">
    <citation type="journal article" date="2022" name="bioRxiv">
        <title>The genome of the oomycete Peronosclerospora sorghi, a cosmopolitan pathogen of maize and sorghum, is inflated with dispersed pseudogenes.</title>
        <authorList>
            <person name="Fletcher K."/>
            <person name="Martin F."/>
            <person name="Isakeit T."/>
            <person name="Cavanaugh K."/>
            <person name="Magill C."/>
            <person name="Michelmore R."/>
        </authorList>
    </citation>
    <scope>NUCLEOTIDE SEQUENCE [LARGE SCALE GENOMIC DNA]</scope>
    <source>
        <strain evidence="1">P6</strain>
    </source>
</reference>
<protein>
    <submittedName>
        <fullName evidence="1">Uncharacterized protein</fullName>
    </submittedName>
</protein>
<accession>A0ACC0VHZ9</accession>
<gene>
    <name evidence="1" type="ORF">PsorP6_014259</name>
</gene>
<dbReference type="EMBL" id="CM047588">
    <property type="protein sequence ID" value="KAI9906104.1"/>
    <property type="molecule type" value="Genomic_DNA"/>
</dbReference>
<dbReference type="Proteomes" id="UP001163321">
    <property type="component" value="Chromosome 9"/>
</dbReference>
<keyword evidence="2" id="KW-1185">Reference proteome</keyword>
<evidence type="ECO:0000313" key="2">
    <source>
        <dbReference type="Proteomes" id="UP001163321"/>
    </source>
</evidence>